<organism evidence="1">
    <name type="scientific">marine sediment metagenome</name>
    <dbReference type="NCBI Taxonomy" id="412755"/>
    <lineage>
        <taxon>unclassified sequences</taxon>
        <taxon>metagenomes</taxon>
        <taxon>ecological metagenomes</taxon>
    </lineage>
</organism>
<reference evidence="1" key="1">
    <citation type="journal article" date="2014" name="Front. Microbiol.">
        <title>High frequency of phylogenetically diverse reductive dehalogenase-homologous genes in deep subseafloor sedimentary metagenomes.</title>
        <authorList>
            <person name="Kawai M."/>
            <person name="Futagami T."/>
            <person name="Toyoda A."/>
            <person name="Takaki Y."/>
            <person name="Nishi S."/>
            <person name="Hori S."/>
            <person name="Arai W."/>
            <person name="Tsubouchi T."/>
            <person name="Morono Y."/>
            <person name="Uchiyama I."/>
            <person name="Ito T."/>
            <person name="Fujiyama A."/>
            <person name="Inagaki F."/>
            <person name="Takami H."/>
        </authorList>
    </citation>
    <scope>NUCLEOTIDE SEQUENCE</scope>
    <source>
        <strain evidence="1">Expedition CK06-06</strain>
    </source>
</reference>
<dbReference type="AlphaFoldDB" id="X0VZI8"/>
<accession>X0VZI8</accession>
<dbReference type="EMBL" id="BARS01037890">
    <property type="protein sequence ID" value="GAG16482.1"/>
    <property type="molecule type" value="Genomic_DNA"/>
</dbReference>
<evidence type="ECO:0000313" key="1">
    <source>
        <dbReference type="EMBL" id="GAG16482.1"/>
    </source>
</evidence>
<gene>
    <name evidence="1" type="ORF">S01H1_58046</name>
</gene>
<comment type="caution">
    <text evidence="1">The sequence shown here is derived from an EMBL/GenBank/DDBJ whole genome shotgun (WGS) entry which is preliminary data.</text>
</comment>
<name>X0VZI8_9ZZZZ</name>
<sequence>MDNVLKKLEEQILDEYLSLVQRIQPQLEKHFFYDVMPPWEDFKEYRLEELAHKNK</sequence>
<protein>
    <submittedName>
        <fullName evidence="1">Uncharacterized protein</fullName>
    </submittedName>
</protein>
<proteinExistence type="predicted"/>